<gene>
    <name evidence="2" type="ORF">UFOPK3609_01727</name>
</gene>
<keyword evidence="1" id="KW-0812">Transmembrane</keyword>
<accession>A0A6J7I942</accession>
<protein>
    <submittedName>
        <fullName evidence="2">Unannotated protein</fullName>
    </submittedName>
</protein>
<reference evidence="2" key="1">
    <citation type="submission" date="2020-05" db="EMBL/GenBank/DDBJ databases">
        <authorList>
            <person name="Chiriac C."/>
            <person name="Salcher M."/>
            <person name="Ghai R."/>
            <person name="Kavagutti S V."/>
        </authorList>
    </citation>
    <scope>NUCLEOTIDE SEQUENCE</scope>
</reference>
<evidence type="ECO:0000256" key="1">
    <source>
        <dbReference type="SAM" id="Phobius"/>
    </source>
</evidence>
<name>A0A6J7I942_9ZZZZ</name>
<proteinExistence type="predicted"/>
<sequence>MTKITERITIAAEAAKGRYRELSETPEEGLETAEKIFLTVGAVILAAAAIAAITAFVNGQIALLPSN</sequence>
<keyword evidence="1" id="KW-1133">Transmembrane helix</keyword>
<keyword evidence="1" id="KW-0472">Membrane</keyword>
<dbReference type="EMBL" id="CAFBMQ010000312">
    <property type="protein sequence ID" value="CAB4927007.1"/>
    <property type="molecule type" value="Genomic_DNA"/>
</dbReference>
<dbReference type="AlphaFoldDB" id="A0A6J7I942"/>
<organism evidence="2">
    <name type="scientific">freshwater metagenome</name>
    <dbReference type="NCBI Taxonomy" id="449393"/>
    <lineage>
        <taxon>unclassified sequences</taxon>
        <taxon>metagenomes</taxon>
        <taxon>ecological metagenomes</taxon>
    </lineage>
</organism>
<feature type="transmembrane region" description="Helical" evidence="1">
    <location>
        <begin position="36"/>
        <end position="57"/>
    </location>
</feature>
<evidence type="ECO:0000313" key="2">
    <source>
        <dbReference type="EMBL" id="CAB4927007.1"/>
    </source>
</evidence>